<comment type="caution">
    <text evidence="1">The sequence shown here is derived from an EMBL/GenBank/DDBJ whole genome shotgun (WGS) entry which is preliminary data.</text>
</comment>
<dbReference type="Proteomes" id="UP000789860">
    <property type="component" value="Unassembled WGS sequence"/>
</dbReference>
<accession>A0ACA9P7T1</accession>
<dbReference type="EMBL" id="CAJVPM010036566">
    <property type="protein sequence ID" value="CAG8693108.1"/>
    <property type="molecule type" value="Genomic_DNA"/>
</dbReference>
<feature type="non-terminal residue" evidence="1">
    <location>
        <position position="195"/>
    </location>
</feature>
<sequence>RIREFNEWHQCLILNTLIRYKPNDEDELYDIMNLLDDRLKHHNSGVQLATIKLFICLTINIPEIHEDLYKRVRGNPEIAYSCLEHLILLVKSAPQLFRSDYKQFYRRIKEPSFVTLKKLELLQEVAIDNNAKEIVDEISCYITSDDGAIANKSIQTISNIAIRIRSILAYSLEIFIKLLETGRDNIVSGIITILE</sequence>
<name>A0ACA9P7T1_9GLOM</name>
<reference evidence="1" key="1">
    <citation type="submission" date="2021-06" db="EMBL/GenBank/DDBJ databases">
        <authorList>
            <person name="Kallberg Y."/>
            <person name="Tangrot J."/>
            <person name="Rosling A."/>
        </authorList>
    </citation>
    <scope>NUCLEOTIDE SEQUENCE</scope>
    <source>
        <strain evidence="1">AU212A</strain>
    </source>
</reference>
<keyword evidence="2" id="KW-1185">Reference proteome</keyword>
<protein>
    <submittedName>
        <fullName evidence="1">10645_t:CDS:1</fullName>
    </submittedName>
</protein>
<organism evidence="1 2">
    <name type="scientific">Scutellospora calospora</name>
    <dbReference type="NCBI Taxonomy" id="85575"/>
    <lineage>
        <taxon>Eukaryota</taxon>
        <taxon>Fungi</taxon>
        <taxon>Fungi incertae sedis</taxon>
        <taxon>Mucoromycota</taxon>
        <taxon>Glomeromycotina</taxon>
        <taxon>Glomeromycetes</taxon>
        <taxon>Diversisporales</taxon>
        <taxon>Gigasporaceae</taxon>
        <taxon>Scutellospora</taxon>
    </lineage>
</organism>
<evidence type="ECO:0000313" key="1">
    <source>
        <dbReference type="EMBL" id="CAG8693108.1"/>
    </source>
</evidence>
<evidence type="ECO:0000313" key="2">
    <source>
        <dbReference type="Proteomes" id="UP000789860"/>
    </source>
</evidence>
<proteinExistence type="predicted"/>
<feature type="non-terminal residue" evidence="1">
    <location>
        <position position="1"/>
    </location>
</feature>
<gene>
    <name evidence="1" type="ORF">SCALOS_LOCUS10208</name>
</gene>